<gene>
    <name evidence="1" type="ORF">E0W69_005125</name>
</gene>
<dbReference type="Proteomes" id="UP000292424">
    <property type="component" value="Chromosome"/>
</dbReference>
<proteinExistence type="predicted"/>
<reference evidence="1 2" key="1">
    <citation type="submission" date="2019-09" db="EMBL/GenBank/DDBJ databases">
        <title>Complete genome sequence of Arachidicoccus sp. B3-10 isolated from apple orchard soil.</title>
        <authorList>
            <person name="Kim H.S."/>
            <person name="Han K.-I."/>
            <person name="Suh M.K."/>
            <person name="Lee K.C."/>
            <person name="Eom M.K."/>
            <person name="Kim J.-S."/>
            <person name="Kang S.W."/>
            <person name="Sin Y."/>
            <person name="Lee J.-S."/>
        </authorList>
    </citation>
    <scope>NUCLEOTIDE SEQUENCE [LARGE SCALE GENOMIC DNA]</scope>
    <source>
        <strain evidence="1 2">B3-10</strain>
    </source>
</reference>
<dbReference type="OrthoDB" id="1701659at2"/>
<dbReference type="EMBL" id="CP044016">
    <property type="protein sequence ID" value="QES88071.1"/>
    <property type="molecule type" value="Genomic_DNA"/>
</dbReference>
<dbReference type="AlphaFoldDB" id="A0A5P2G970"/>
<accession>A0A5P2G970</accession>
<evidence type="ECO:0000313" key="2">
    <source>
        <dbReference type="Proteomes" id="UP000292424"/>
    </source>
</evidence>
<dbReference type="KEGG" id="arac:E0W69_005125"/>
<keyword evidence="2" id="KW-1185">Reference proteome</keyword>
<evidence type="ECO:0000313" key="1">
    <source>
        <dbReference type="EMBL" id="QES88071.1"/>
    </source>
</evidence>
<protein>
    <submittedName>
        <fullName evidence="1">Uncharacterized protein</fullName>
    </submittedName>
</protein>
<dbReference type="RefSeq" id="WP_131328958.1">
    <property type="nucleotide sequence ID" value="NZ_CP044016.1"/>
</dbReference>
<organism evidence="1 2">
    <name type="scientific">Rhizosphaericola mali</name>
    <dbReference type="NCBI Taxonomy" id="2545455"/>
    <lineage>
        <taxon>Bacteria</taxon>
        <taxon>Pseudomonadati</taxon>
        <taxon>Bacteroidota</taxon>
        <taxon>Chitinophagia</taxon>
        <taxon>Chitinophagales</taxon>
        <taxon>Chitinophagaceae</taxon>
        <taxon>Rhizosphaericola</taxon>
    </lineage>
</organism>
<sequence length="164" mass="19246">MSGPIFKGGKVYLKNNVNIEGDMWLHLIYKRLGRYMIFPMRLQLITHPWNYITAKNIDSFFHDFGISDIDSVRLVDYSNTDHNNRLAVFAKNESKFSDDELNEFLEILGGDYAQIGDESKRATLDINSLNETLLKILERRTFISSYKEDKKKFRVFHKIARSEE</sequence>
<name>A0A5P2G970_9BACT</name>